<dbReference type="Pfam" id="PF08797">
    <property type="entry name" value="HIRAN"/>
    <property type="match status" value="1"/>
</dbReference>
<name>A6L5R6_PHOV8</name>
<evidence type="ECO:0000259" key="3">
    <source>
        <dbReference type="Pfam" id="PF08797"/>
    </source>
</evidence>
<sequence>MKKVVEGYTGIVDGVKELHLQLDRAYEKALKLHDELLGKSEKIVNGNSIKILVDFSENQSVEKIEGYFNIENTICRFLPIEFDAALLFPVDNHDSEDKGSNPGISFAQIAEYKKNKDVVSFRFMRRLDFDTPLYNITGRNLSKSDSSLQKIKDDIGIKFNKFSDVESLALIDIPDEFLSRKFTLVGTRYYAPYTTLDKKYCVLFAELDNEYDNNAIKVLRWIPTKKTMLADKDSGIVLQGGDCFFQLGHIARSENSDLHAFMTKNRSRILFGKIEENDISIIGGIKMFQCNNVKYPKCLYNIPIK</sequence>
<dbReference type="AlphaFoldDB" id="A6L5R6"/>
<dbReference type="Proteomes" id="UP000002861">
    <property type="component" value="Chromosome"/>
</dbReference>
<gene>
    <name evidence="4" type="ordered locus">BVU_3404</name>
</gene>
<dbReference type="GO" id="GO:0003676">
    <property type="term" value="F:nucleic acid binding"/>
    <property type="evidence" value="ECO:0007669"/>
    <property type="project" value="InterPro"/>
</dbReference>
<dbReference type="BioCyc" id="BVUL435590:G1G59-3530-MONOMER"/>
<evidence type="ECO:0000313" key="5">
    <source>
        <dbReference type="Proteomes" id="UP000002861"/>
    </source>
</evidence>
<reference evidence="4 5" key="1">
    <citation type="journal article" date="2007" name="PLoS Biol.">
        <title>Evolution of symbiotic bacteria in the distal human intestine.</title>
        <authorList>
            <person name="Xu J."/>
            <person name="Mahowald M.A."/>
            <person name="Ley R.E."/>
            <person name="Lozupone C.A."/>
            <person name="Hamady M."/>
            <person name="Martens E.C."/>
            <person name="Henrissat B."/>
            <person name="Coutinho P.M."/>
            <person name="Minx P."/>
            <person name="Latreille P."/>
            <person name="Cordum H."/>
            <person name="Van Brunt A."/>
            <person name="Kim K."/>
            <person name="Fulton R.S."/>
            <person name="Fulton L.A."/>
            <person name="Clifton S.W."/>
            <person name="Wilson R.K."/>
            <person name="Knight R.D."/>
            <person name="Gordon J.I."/>
        </authorList>
    </citation>
    <scope>NUCLEOTIDE SEQUENCE [LARGE SCALE GENOMIC DNA]</scope>
    <source>
        <strain evidence="5">ATCC 8482 / DSM 1447 / JCM 5826 / CCUG 4940 / NBRC 14291 / NCTC 11154</strain>
    </source>
</reference>
<dbReference type="GeneID" id="5304365"/>
<feature type="domain" description="HIRAN" evidence="3">
    <location>
        <begin position="182"/>
        <end position="274"/>
    </location>
</feature>
<dbReference type="InterPro" id="IPR014905">
    <property type="entry name" value="HIRAN"/>
</dbReference>
<accession>A6L5R6</accession>
<dbReference type="STRING" id="435590.BVU_3404"/>
<dbReference type="RefSeq" id="WP_012055685.1">
    <property type="nucleotide sequence ID" value="NC_009614.1"/>
</dbReference>
<dbReference type="EMBL" id="CP000139">
    <property type="protein sequence ID" value="ABR41030.1"/>
    <property type="molecule type" value="Genomic_DNA"/>
</dbReference>
<dbReference type="GO" id="GO:0016818">
    <property type="term" value="F:hydrolase activity, acting on acid anhydrides, in phosphorus-containing anhydrides"/>
    <property type="evidence" value="ECO:0007669"/>
    <property type="project" value="InterPro"/>
</dbReference>
<evidence type="ECO:0000256" key="1">
    <source>
        <dbReference type="ARBA" id="ARBA00022723"/>
    </source>
</evidence>
<protein>
    <recommendedName>
        <fullName evidence="3">HIRAN domain-containing protein</fullName>
    </recommendedName>
</protein>
<keyword evidence="2" id="KW-0378">Hydrolase</keyword>
<organism evidence="4 5">
    <name type="scientific">Phocaeicola vulgatus (strain ATCC 8482 / DSM 1447 / JCM 5826 / CCUG 4940 / NBRC 14291 / NCTC 11154)</name>
    <name type="common">Bacteroides vulgatus</name>
    <dbReference type="NCBI Taxonomy" id="435590"/>
    <lineage>
        <taxon>Bacteria</taxon>
        <taxon>Pseudomonadati</taxon>
        <taxon>Bacteroidota</taxon>
        <taxon>Bacteroidia</taxon>
        <taxon>Bacteroidales</taxon>
        <taxon>Bacteroidaceae</taxon>
        <taxon>Phocaeicola</taxon>
    </lineage>
</organism>
<evidence type="ECO:0000256" key="2">
    <source>
        <dbReference type="ARBA" id="ARBA00022801"/>
    </source>
</evidence>
<dbReference type="PATRIC" id="fig|435590.9.peg.3503"/>
<dbReference type="Gene3D" id="3.30.70.2330">
    <property type="match status" value="1"/>
</dbReference>
<dbReference type="KEGG" id="bvu:BVU_3404"/>
<dbReference type="HOGENOM" id="CLU_911085_0_0_10"/>
<dbReference type="GO" id="GO:0008270">
    <property type="term" value="F:zinc ion binding"/>
    <property type="evidence" value="ECO:0007669"/>
    <property type="project" value="InterPro"/>
</dbReference>
<evidence type="ECO:0000313" key="4">
    <source>
        <dbReference type="EMBL" id="ABR41030.1"/>
    </source>
</evidence>
<proteinExistence type="predicted"/>
<keyword evidence="1" id="KW-0479">Metal-binding</keyword>
<dbReference type="PaxDb" id="435590-BVU_3404"/>